<name>A0A559KD35_9BACL</name>
<dbReference type="InterPro" id="IPR049785">
    <property type="entry name" value="GT-D-like_firm"/>
</dbReference>
<evidence type="ECO:0000259" key="1">
    <source>
        <dbReference type="Pfam" id="PF22882"/>
    </source>
</evidence>
<proteinExistence type="predicted"/>
<dbReference type="InterPro" id="IPR055171">
    <property type="entry name" value="GT-D-like"/>
</dbReference>
<accession>A0A559KD35</accession>
<dbReference type="AlphaFoldDB" id="A0A559KD35"/>
<organism evidence="2 3">
    <name type="scientific">Paenibacillus cremeus</name>
    <dbReference type="NCBI Taxonomy" id="2163881"/>
    <lineage>
        <taxon>Bacteria</taxon>
        <taxon>Bacillati</taxon>
        <taxon>Bacillota</taxon>
        <taxon>Bacilli</taxon>
        <taxon>Bacillales</taxon>
        <taxon>Paenibacillaceae</taxon>
        <taxon>Paenibacillus</taxon>
    </lineage>
</organism>
<dbReference type="EMBL" id="VNJI01000010">
    <property type="protein sequence ID" value="TVY10041.1"/>
    <property type="molecule type" value="Genomic_DNA"/>
</dbReference>
<feature type="domain" description="GT-D fold-like" evidence="1">
    <location>
        <begin position="26"/>
        <end position="223"/>
    </location>
</feature>
<comment type="caution">
    <text evidence="2">The sequence shown here is derived from an EMBL/GenBank/DDBJ whole genome shotgun (WGS) entry which is preliminary data.</text>
</comment>
<gene>
    <name evidence="2" type="ORF">FPZ49_09960</name>
</gene>
<protein>
    <recommendedName>
        <fullName evidence="1">GT-D fold-like domain-containing protein</fullName>
    </recommendedName>
</protein>
<dbReference type="OrthoDB" id="2612112at2"/>
<dbReference type="RefSeq" id="WP_144846048.1">
    <property type="nucleotide sequence ID" value="NZ_VNJI01000010.1"/>
</dbReference>
<dbReference type="Pfam" id="PF22882">
    <property type="entry name" value="GT-D-like"/>
    <property type="match status" value="1"/>
</dbReference>
<evidence type="ECO:0000313" key="3">
    <source>
        <dbReference type="Proteomes" id="UP000317036"/>
    </source>
</evidence>
<keyword evidence="3" id="KW-1185">Reference proteome</keyword>
<evidence type="ECO:0000313" key="2">
    <source>
        <dbReference type="EMBL" id="TVY10041.1"/>
    </source>
</evidence>
<sequence length="269" mass="30691">MLNSVKRVRIIESRYKRRTVGAGFTYRLIQRSIRTGQAVSVIRLGDVMGKLLARRQLRSLSYVSSFLGIHLPPSAAFLRELEQAVRAATVVGVSHYLSSINHIQAFLRRTGWRPPYIADSFINDQLYQKGYLHRLLRSYRVALVGRAAPRAAKQLRKQGIRVALTVPLNHYRELGRTLGQLAKQQERFDLVLVGASVPGRILCPRIVQQLGKSAIEIGHMMDAFAHPREWTGSNYGTKRQRFKFRWLRRLKRNGGTRPNGQGVKARRKA</sequence>
<dbReference type="NCBIfam" id="NF040628">
    <property type="entry name" value="GT-D_rel"/>
    <property type="match status" value="1"/>
</dbReference>
<dbReference type="Proteomes" id="UP000317036">
    <property type="component" value="Unassembled WGS sequence"/>
</dbReference>
<reference evidence="2 3" key="1">
    <citation type="submission" date="2019-07" db="EMBL/GenBank/DDBJ databases">
        <authorList>
            <person name="Kim J."/>
        </authorList>
    </citation>
    <scope>NUCLEOTIDE SEQUENCE [LARGE SCALE GENOMIC DNA]</scope>
    <source>
        <strain evidence="2 3">JC52</strain>
    </source>
</reference>